<proteinExistence type="predicted"/>
<protein>
    <submittedName>
        <fullName evidence="1">Uncharacterized protein</fullName>
    </submittedName>
</protein>
<sequence>MTVTMTTMTTATTTTTTTTTTAFTAASPALRLSAPTPPTPALPPRVPNLFYHHHHHYHHHHAPPLSFPFSSSLIAKRLGSDRAAHMSIATNHIHPPPRHPAWCRRSTGPLYLSPELVTPRSIGCPG</sequence>
<organism evidence="1 2">
    <name type="scientific">Hirsutella minnesotensis 3608</name>
    <dbReference type="NCBI Taxonomy" id="1043627"/>
    <lineage>
        <taxon>Eukaryota</taxon>
        <taxon>Fungi</taxon>
        <taxon>Dikarya</taxon>
        <taxon>Ascomycota</taxon>
        <taxon>Pezizomycotina</taxon>
        <taxon>Sordariomycetes</taxon>
        <taxon>Hypocreomycetidae</taxon>
        <taxon>Hypocreales</taxon>
        <taxon>Ophiocordycipitaceae</taxon>
        <taxon>Hirsutella</taxon>
    </lineage>
</organism>
<keyword evidence="2" id="KW-1185">Reference proteome</keyword>
<evidence type="ECO:0000313" key="1">
    <source>
        <dbReference type="EMBL" id="KJZ71333.1"/>
    </source>
</evidence>
<gene>
    <name evidence="1" type="ORF">HIM_09269</name>
</gene>
<dbReference type="OrthoDB" id="3946741at2759"/>
<evidence type="ECO:0000313" key="2">
    <source>
        <dbReference type="Proteomes" id="UP000054481"/>
    </source>
</evidence>
<dbReference type="AlphaFoldDB" id="A0A0F7ZSG7"/>
<dbReference type="EMBL" id="KQ030578">
    <property type="protein sequence ID" value="KJZ71333.1"/>
    <property type="molecule type" value="Genomic_DNA"/>
</dbReference>
<dbReference type="Proteomes" id="UP000054481">
    <property type="component" value="Unassembled WGS sequence"/>
</dbReference>
<accession>A0A0F7ZSG7</accession>
<name>A0A0F7ZSG7_9HYPO</name>
<reference evidence="1 2" key="1">
    <citation type="journal article" date="2014" name="Genome Biol. Evol.">
        <title>Comparative genomics and transcriptomics analyses reveal divergent lifestyle features of nematode endoparasitic fungus Hirsutella minnesotensis.</title>
        <authorList>
            <person name="Lai Y."/>
            <person name="Liu K."/>
            <person name="Zhang X."/>
            <person name="Zhang X."/>
            <person name="Li K."/>
            <person name="Wang N."/>
            <person name="Shu C."/>
            <person name="Wu Y."/>
            <person name="Wang C."/>
            <person name="Bushley K.E."/>
            <person name="Xiang M."/>
            <person name="Liu X."/>
        </authorList>
    </citation>
    <scope>NUCLEOTIDE SEQUENCE [LARGE SCALE GENOMIC DNA]</scope>
    <source>
        <strain evidence="1 2">3608</strain>
    </source>
</reference>